<dbReference type="AlphaFoldDB" id="A0A0R2CKM6"/>
<evidence type="ECO:0000313" key="1">
    <source>
        <dbReference type="EMBL" id="KRM88339.1"/>
    </source>
</evidence>
<sequence>MATKDEEMVELQAMQRRLESYCAGGSVTTTDTGTMVFVDHQQVQHKVYQYHSQANGNILRDEGIGGGYVPILMHARKLLVSGLAPNTCAYKVTMDDGLTFRGVLNGDE</sequence>
<gene>
    <name evidence="1" type="ORF">FD19_GL000633</name>
</gene>
<dbReference type="STRING" id="1423810.FD19_GL000633"/>
<evidence type="ECO:0000313" key="2">
    <source>
        <dbReference type="Proteomes" id="UP000051789"/>
    </source>
</evidence>
<protein>
    <submittedName>
        <fullName evidence="1">Uncharacterized protein</fullName>
    </submittedName>
</protein>
<dbReference type="EMBL" id="AYZK01000001">
    <property type="protein sequence ID" value="KRM88339.1"/>
    <property type="molecule type" value="Genomic_DNA"/>
</dbReference>
<name>A0A0R2CKM6_9LACO</name>
<accession>A0A0R2CKM6</accession>
<dbReference type="PATRIC" id="fig|1423810.4.peg.649"/>
<proteinExistence type="predicted"/>
<dbReference type="Proteomes" id="UP000051789">
    <property type="component" value="Unassembled WGS sequence"/>
</dbReference>
<reference evidence="1 2" key="1">
    <citation type="journal article" date="2015" name="Genome Announc.">
        <title>Expanding the biotechnology potential of lactobacilli through comparative genomics of 213 strains and associated genera.</title>
        <authorList>
            <person name="Sun Z."/>
            <person name="Harris H.M."/>
            <person name="McCann A."/>
            <person name="Guo C."/>
            <person name="Argimon S."/>
            <person name="Zhang W."/>
            <person name="Yang X."/>
            <person name="Jeffery I.B."/>
            <person name="Cooney J.C."/>
            <person name="Kagawa T.F."/>
            <person name="Liu W."/>
            <person name="Song Y."/>
            <person name="Salvetti E."/>
            <person name="Wrobel A."/>
            <person name="Rasinkangas P."/>
            <person name="Parkhill J."/>
            <person name="Rea M.C."/>
            <person name="O'Sullivan O."/>
            <person name="Ritari J."/>
            <person name="Douillard F.P."/>
            <person name="Paul Ross R."/>
            <person name="Yang R."/>
            <person name="Briner A.E."/>
            <person name="Felis G.E."/>
            <person name="de Vos W.M."/>
            <person name="Barrangou R."/>
            <person name="Klaenhammer T.R."/>
            <person name="Caufield P.W."/>
            <person name="Cui Y."/>
            <person name="Zhang H."/>
            <person name="O'Toole P.W."/>
        </authorList>
    </citation>
    <scope>NUCLEOTIDE SEQUENCE [LARGE SCALE GENOMIC DNA]</scope>
    <source>
        <strain evidence="1 2">DSM 22698</strain>
    </source>
</reference>
<organism evidence="1 2">
    <name type="scientific">Lacticaseibacillus thailandensis DSM 22698 = JCM 13996</name>
    <dbReference type="NCBI Taxonomy" id="1423810"/>
    <lineage>
        <taxon>Bacteria</taxon>
        <taxon>Bacillati</taxon>
        <taxon>Bacillota</taxon>
        <taxon>Bacilli</taxon>
        <taxon>Lactobacillales</taxon>
        <taxon>Lactobacillaceae</taxon>
        <taxon>Lacticaseibacillus</taxon>
    </lineage>
</organism>
<comment type="caution">
    <text evidence="1">The sequence shown here is derived from an EMBL/GenBank/DDBJ whole genome shotgun (WGS) entry which is preliminary data.</text>
</comment>
<keyword evidence="2" id="KW-1185">Reference proteome</keyword>